<gene>
    <name evidence="2" type="ORF">T265_01283</name>
</gene>
<proteinExistence type="predicted"/>
<dbReference type="CTD" id="20315471"/>
<dbReference type="OrthoDB" id="269496at2759"/>
<dbReference type="RefSeq" id="XP_009163553.1">
    <property type="nucleotide sequence ID" value="XM_009165289.1"/>
</dbReference>
<keyword evidence="3" id="KW-1185">Reference proteome</keyword>
<dbReference type="AlphaFoldDB" id="A0A075A2W7"/>
<evidence type="ECO:0000313" key="2">
    <source>
        <dbReference type="EMBL" id="KER32592.1"/>
    </source>
</evidence>
<organism evidence="2 3">
    <name type="scientific">Opisthorchis viverrini</name>
    <name type="common">Southeast Asian liver fluke</name>
    <dbReference type="NCBI Taxonomy" id="6198"/>
    <lineage>
        <taxon>Eukaryota</taxon>
        <taxon>Metazoa</taxon>
        <taxon>Spiralia</taxon>
        <taxon>Lophotrochozoa</taxon>
        <taxon>Platyhelminthes</taxon>
        <taxon>Trematoda</taxon>
        <taxon>Digenea</taxon>
        <taxon>Opisthorchiida</taxon>
        <taxon>Opisthorchiata</taxon>
        <taxon>Opisthorchiidae</taxon>
        <taxon>Opisthorchis</taxon>
    </lineage>
</organism>
<reference evidence="2 3" key="1">
    <citation type="submission" date="2013-11" db="EMBL/GenBank/DDBJ databases">
        <title>Opisthorchis viverrini - life in the bile duct.</title>
        <authorList>
            <person name="Young N.D."/>
            <person name="Nagarajan N."/>
            <person name="Lin S.J."/>
            <person name="Korhonen P.K."/>
            <person name="Jex A.R."/>
            <person name="Hall R.S."/>
            <person name="Safavi-Hemami H."/>
            <person name="Kaewkong W."/>
            <person name="Bertrand D."/>
            <person name="Gao S."/>
            <person name="Seet Q."/>
            <person name="Wongkham S."/>
            <person name="Teh B.T."/>
            <person name="Wongkham C."/>
            <person name="Intapan P.M."/>
            <person name="Maleewong W."/>
            <person name="Yang X."/>
            <person name="Hu M."/>
            <person name="Wang Z."/>
            <person name="Hofmann A."/>
            <person name="Sternberg P.W."/>
            <person name="Tan P."/>
            <person name="Wang J."/>
            <person name="Gasser R.B."/>
        </authorList>
    </citation>
    <scope>NUCLEOTIDE SEQUENCE [LARGE SCALE GENOMIC DNA]</scope>
</reference>
<dbReference type="KEGG" id="ovi:T265_01283"/>
<name>A0A075A2W7_OPIVI</name>
<dbReference type="Proteomes" id="UP000054324">
    <property type="component" value="Unassembled WGS sequence"/>
</dbReference>
<evidence type="ECO:0000256" key="1">
    <source>
        <dbReference type="SAM" id="MobiDB-lite"/>
    </source>
</evidence>
<dbReference type="EMBL" id="KL596632">
    <property type="protein sequence ID" value="KER32592.1"/>
    <property type="molecule type" value="Genomic_DNA"/>
</dbReference>
<protein>
    <submittedName>
        <fullName evidence="2">Uncharacterized protein</fullName>
    </submittedName>
</protein>
<dbReference type="GeneID" id="20315471"/>
<sequence length="182" mass="19973">METTCRHSSIFAVASYSDRSDPSAEFTDRNACGSNPTSASRLLLSWDGQPASISALLLPSCGMSARHPKGATVERFQIKLSSICHLLNLKSSRRCQFFSAYQGAQARLISITVGDDSKHPQIFRNTSPAKVFGEERKELTALEGRLYSPSRDAQERTRRVGEDEESHASGDLLDAFSVRFGA</sequence>
<feature type="region of interest" description="Disordered" evidence="1">
    <location>
        <begin position="146"/>
        <end position="168"/>
    </location>
</feature>
<accession>A0A075A2W7</accession>
<feature type="compositionally biased region" description="Basic and acidic residues" evidence="1">
    <location>
        <begin position="152"/>
        <end position="161"/>
    </location>
</feature>
<evidence type="ECO:0000313" key="3">
    <source>
        <dbReference type="Proteomes" id="UP000054324"/>
    </source>
</evidence>